<dbReference type="RefSeq" id="XP_050517286.1">
    <property type="nucleotide sequence ID" value="XM_050661329.1"/>
</dbReference>
<evidence type="ECO:0008006" key="4">
    <source>
        <dbReference type="Google" id="ProtNLM"/>
    </source>
</evidence>
<dbReference type="GeneID" id="126891965"/>
<feature type="compositionally biased region" description="Low complexity" evidence="1">
    <location>
        <begin position="305"/>
        <end position="327"/>
    </location>
</feature>
<dbReference type="PANTHER" id="PTHR47331">
    <property type="entry name" value="PHD-TYPE DOMAIN-CONTAINING PROTEIN"/>
    <property type="match status" value="1"/>
</dbReference>
<evidence type="ECO:0000313" key="2">
    <source>
        <dbReference type="EnsemblMetazoa" id="XP_050517286.1"/>
    </source>
</evidence>
<sequence>MANTERLAELRKSRGSIKSRLTVFTKFIETCLDPKSKVAPMVLQARLDRAESILLEFEDIQCQIESCLDEIPDAELNYREEVEDAYFKAITTGKQILGVTNPSTSASHSSNNARSSGTSGVTLPSIQLPKFSGSFENWLAFHDSFQAIIVQNESISDIQKFHYLKSCFSGNAEKVITSLTVSSSNFTVAWKLLCDRFANKQLLIHNHIKSIFGLKNIKENSSSSLRHLIDTITSNLRSLQSLNQPVETWDALLIYIVMERIDSETARDWEKTKPTDPSFDDFLEFLKNKADVLEKVEQSVDSNRRSSNSASGARFKPSSSRSFVSNNSSSSCILCKGEHKIIQCSTFLQQNVQARMEEAKKHSLCFNCLHSGHQNNSCKYGKCKRCGKKHHTLLHFESSENHSSEPSTSSTSHSLSSTVQREGVLLSTVRVQVLDELENTHIFRALLDSGSQSNFVTSRLLNKLGLPRNEAKISVVDWSLF</sequence>
<feature type="region of interest" description="Disordered" evidence="1">
    <location>
        <begin position="397"/>
        <end position="416"/>
    </location>
</feature>
<accession>A0ABM5L4B6</accession>
<dbReference type="InterPro" id="IPR005312">
    <property type="entry name" value="DUF1759"/>
</dbReference>
<dbReference type="EnsemblMetazoa" id="XM_050661329.1">
    <property type="protein sequence ID" value="XP_050517286.1"/>
    <property type="gene ID" value="LOC126891965"/>
</dbReference>
<evidence type="ECO:0000256" key="1">
    <source>
        <dbReference type="SAM" id="MobiDB-lite"/>
    </source>
</evidence>
<proteinExistence type="predicted"/>
<organism evidence="2 3">
    <name type="scientific">Diabrotica virgifera virgifera</name>
    <name type="common">western corn rootworm</name>
    <dbReference type="NCBI Taxonomy" id="50390"/>
    <lineage>
        <taxon>Eukaryota</taxon>
        <taxon>Metazoa</taxon>
        <taxon>Ecdysozoa</taxon>
        <taxon>Arthropoda</taxon>
        <taxon>Hexapoda</taxon>
        <taxon>Insecta</taxon>
        <taxon>Pterygota</taxon>
        <taxon>Neoptera</taxon>
        <taxon>Endopterygota</taxon>
        <taxon>Coleoptera</taxon>
        <taxon>Polyphaga</taxon>
        <taxon>Cucujiformia</taxon>
        <taxon>Chrysomeloidea</taxon>
        <taxon>Chrysomelidae</taxon>
        <taxon>Galerucinae</taxon>
        <taxon>Diabroticina</taxon>
        <taxon>Diabroticites</taxon>
        <taxon>Diabrotica</taxon>
    </lineage>
</organism>
<feature type="compositionally biased region" description="Low complexity" evidence="1">
    <location>
        <begin position="404"/>
        <end position="416"/>
    </location>
</feature>
<reference evidence="2" key="1">
    <citation type="submission" date="2025-05" db="UniProtKB">
        <authorList>
            <consortium name="EnsemblMetazoa"/>
        </authorList>
    </citation>
    <scope>IDENTIFICATION</scope>
</reference>
<dbReference type="Proteomes" id="UP001652700">
    <property type="component" value="Unplaced"/>
</dbReference>
<keyword evidence="3" id="KW-1185">Reference proteome</keyword>
<feature type="region of interest" description="Disordered" evidence="1">
    <location>
        <begin position="297"/>
        <end position="327"/>
    </location>
</feature>
<feature type="compositionally biased region" description="Low complexity" evidence="1">
    <location>
        <begin position="103"/>
        <end position="120"/>
    </location>
</feature>
<name>A0ABM5L4B6_DIAVI</name>
<evidence type="ECO:0000313" key="3">
    <source>
        <dbReference type="Proteomes" id="UP001652700"/>
    </source>
</evidence>
<dbReference type="PANTHER" id="PTHR47331:SF1">
    <property type="entry name" value="GAG-LIKE PROTEIN"/>
    <property type="match status" value="1"/>
</dbReference>
<protein>
    <recommendedName>
        <fullName evidence="4">CCHC-type domain-containing protein</fullName>
    </recommendedName>
</protein>
<dbReference type="Pfam" id="PF03564">
    <property type="entry name" value="DUF1759"/>
    <property type="match status" value="1"/>
</dbReference>
<feature type="region of interest" description="Disordered" evidence="1">
    <location>
        <begin position="101"/>
        <end position="120"/>
    </location>
</feature>